<evidence type="ECO:0000256" key="3">
    <source>
        <dbReference type="ARBA" id="ARBA00011890"/>
    </source>
</evidence>
<dbReference type="GO" id="GO:0032259">
    <property type="term" value="P:methylation"/>
    <property type="evidence" value="ECO:0007669"/>
    <property type="project" value="UniProtKB-KW"/>
</dbReference>
<accession>H8G670</accession>
<dbReference type="PANTHER" id="PTHR11579">
    <property type="entry name" value="PROTEIN-L-ISOASPARTATE O-METHYLTRANSFERASE"/>
    <property type="match status" value="1"/>
</dbReference>
<reference evidence="13 14" key="1">
    <citation type="journal article" date="2012" name="Stand. Genomic Sci.">
        <title>Genome sequence of the soil bacterium Saccharomonospora azurea type strain (NA-128(T)).</title>
        <authorList>
            <person name="Klenk H.P."/>
            <person name="Held B."/>
            <person name="Lucas S."/>
            <person name="Lapidus A."/>
            <person name="Copeland A."/>
            <person name="Hammon N."/>
            <person name="Pitluck S."/>
            <person name="Goodwin L.A."/>
            <person name="Han C."/>
            <person name="Tapia R."/>
            <person name="Brambilla E.M."/>
            <person name="Potter G."/>
            <person name="Land M."/>
            <person name="Ivanova N."/>
            <person name="Rohde M."/>
            <person name="Goker M."/>
            <person name="Detter J.C."/>
            <person name="Kyrpides N.C."/>
            <person name="Woyke T."/>
        </authorList>
    </citation>
    <scope>NUCLEOTIDE SEQUENCE [LARGE SCALE GENOMIC DNA]</scope>
    <source>
        <strain evidence="13 14">NA-128</strain>
    </source>
</reference>
<organism evidence="13 14">
    <name type="scientific">Saccharomonospora azurea NA-128</name>
    <dbReference type="NCBI Taxonomy" id="882081"/>
    <lineage>
        <taxon>Bacteria</taxon>
        <taxon>Bacillati</taxon>
        <taxon>Actinomycetota</taxon>
        <taxon>Actinomycetes</taxon>
        <taxon>Pseudonocardiales</taxon>
        <taxon>Pseudonocardiaceae</taxon>
        <taxon>Saccharomonospora</taxon>
    </lineage>
</organism>
<sequence length="453" mass="48711">MTTTRGAVDEANALRENMVRKLRQYRAIRSESVARAVQTVPRHLFAPDAPWESVYKPNTALVVKRDEQGVATSLLSAAHIQVTMLEQAELEPGMRVLEVGSGGYNAALISELVGESGTVVSLDIDAEVVERARRCLKTAGYERVTVAQGDAEYGHADGAPWDRVIVTAGAWDIPPSWTGQLAPEGRIVVPLRMRGLTRSVVLEAAGDHLVSRDYGDDADQRAPGGTHRREVPHPDRRLLAGSAEPGTSLGSPARRDSRECGTGDVARRGVAPATAAEATPPSLSDFQLVPTNGGLQSIVDDLDARLPGQGRAGVVFGHRQRLYVVDAERGIRVFDMRSIFDVKSASNGDVTDSGQVGRQSGTYYSYGYRYVMPQVAGWSNPDGLAEFPPEHKCKAGGPRKFSYTALDRSETPDVLITGEYCADQGGEPDLNGRVARWPLDGNTSHPDGTTGSV</sequence>
<feature type="compositionally biased region" description="Basic and acidic residues" evidence="12">
    <location>
        <begin position="227"/>
        <end position="238"/>
    </location>
</feature>
<evidence type="ECO:0000256" key="2">
    <source>
        <dbReference type="ARBA" id="ARBA00005369"/>
    </source>
</evidence>
<evidence type="ECO:0000313" key="13">
    <source>
        <dbReference type="EMBL" id="EHY87230.1"/>
    </source>
</evidence>
<dbReference type="PANTHER" id="PTHR11579:SF0">
    <property type="entry name" value="PROTEIN-L-ISOASPARTATE(D-ASPARTATE) O-METHYLTRANSFERASE"/>
    <property type="match status" value="1"/>
</dbReference>
<evidence type="ECO:0000256" key="7">
    <source>
        <dbReference type="ARBA" id="ARBA00022679"/>
    </source>
</evidence>
<evidence type="ECO:0000256" key="5">
    <source>
        <dbReference type="ARBA" id="ARBA00022490"/>
    </source>
</evidence>
<name>H8G670_9PSEU</name>
<dbReference type="EMBL" id="CM001466">
    <property type="protein sequence ID" value="EHY87230.1"/>
    <property type="molecule type" value="Genomic_DNA"/>
</dbReference>
<dbReference type="AlphaFoldDB" id="H8G670"/>
<evidence type="ECO:0000256" key="10">
    <source>
        <dbReference type="ARBA" id="ARBA00031323"/>
    </source>
</evidence>
<dbReference type="HOGENOM" id="CLU_603929_0_0_11"/>
<dbReference type="GO" id="GO:0004719">
    <property type="term" value="F:protein-L-isoaspartate (D-aspartate) O-methyltransferase activity"/>
    <property type="evidence" value="ECO:0007669"/>
    <property type="project" value="UniProtKB-EC"/>
</dbReference>
<proteinExistence type="inferred from homology"/>
<evidence type="ECO:0000313" key="14">
    <source>
        <dbReference type="Proteomes" id="UP000004705"/>
    </source>
</evidence>
<evidence type="ECO:0000256" key="9">
    <source>
        <dbReference type="ARBA" id="ARBA00030757"/>
    </source>
</evidence>
<evidence type="ECO:0000256" key="8">
    <source>
        <dbReference type="ARBA" id="ARBA00022691"/>
    </source>
</evidence>
<keyword evidence="8" id="KW-0949">S-adenosyl-L-methionine</keyword>
<keyword evidence="6" id="KW-0489">Methyltransferase</keyword>
<dbReference type="Pfam" id="PF01135">
    <property type="entry name" value="PCMT"/>
    <property type="match status" value="1"/>
</dbReference>
<dbReference type="InterPro" id="IPR000682">
    <property type="entry name" value="PCMT"/>
</dbReference>
<dbReference type="InterPro" id="IPR029063">
    <property type="entry name" value="SAM-dependent_MTases_sf"/>
</dbReference>
<dbReference type="Gene3D" id="3.40.50.150">
    <property type="entry name" value="Vaccinia Virus protein VP39"/>
    <property type="match status" value="1"/>
</dbReference>
<evidence type="ECO:0000256" key="1">
    <source>
        <dbReference type="ARBA" id="ARBA00004496"/>
    </source>
</evidence>
<comment type="subcellular location">
    <subcellularLocation>
        <location evidence="1">Cytoplasm</location>
    </subcellularLocation>
</comment>
<evidence type="ECO:0000256" key="4">
    <source>
        <dbReference type="ARBA" id="ARBA00013346"/>
    </source>
</evidence>
<dbReference type="EC" id="2.1.1.77" evidence="3"/>
<gene>
    <name evidence="13" type="ORF">SacazDRAFT_00244</name>
</gene>
<comment type="similarity">
    <text evidence="2">Belongs to the methyltransferase superfamily. L-isoaspartyl/D-aspartyl protein methyltransferase family.</text>
</comment>
<evidence type="ECO:0000256" key="11">
    <source>
        <dbReference type="ARBA" id="ARBA00031350"/>
    </source>
</evidence>
<feature type="region of interest" description="Disordered" evidence="12">
    <location>
        <begin position="212"/>
        <end position="282"/>
    </location>
</feature>
<dbReference type="CDD" id="cd02440">
    <property type="entry name" value="AdoMet_MTases"/>
    <property type="match status" value="1"/>
</dbReference>
<dbReference type="NCBIfam" id="TIGR04364">
    <property type="entry name" value="methyltran_FxLD"/>
    <property type="match status" value="1"/>
</dbReference>
<dbReference type="InterPro" id="IPR027573">
    <property type="entry name" value="Methyltran_FxLD"/>
</dbReference>
<evidence type="ECO:0000256" key="12">
    <source>
        <dbReference type="SAM" id="MobiDB-lite"/>
    </source>
</evidence>
<evidence type="ECO:0000256" key="6">
    <source>
        <dbReference type="ARBA" id="ARBA00022603"/>
    </source>
</evidence>
<keyword evidence="5" id="KW-0963">Cytoplasm</keyword>
<feature type="compositionally biased region" description="Basic and acidic residues" evidence="12">
    <location>
        <begin position="253"/>
        <end position="267"/>
    </location>
</feature>
<dbReference type="Proteomes" id="UP000004705">
    <property type="component" value="Chromosome"/>
</dbReference>
<keyword evidence="7" id="KW-0808">Transferase</keyword>
<dbReference type="RefSeq" id="WP_005437882.1">
    <property type="nucleotide sequence ID" value="NZ_CM001466.1"/>
</dbReference>
<dbReference type="GO" id="GO:0005737">
    <property type="term" value="C:cytoplasm"/>
    <property type="evidence" value="ECO:0007669"/>
    <property type="project" value="UniProtKB-SubCell"/>
</dbReference>
<dbReference type="SUPFAM" id="SSF53335">
    <property type="entry name" value="S-adenosyl-L-methionine-dependent methyltransferases"/>
    <property type="match status" value="1"/>
</dbReference>
<keyword evidence="14" id="KW-1185">Reference proteome</keyword>
<protein>
    <recommendedName>
        <fullName evidence="4">Protein-L-isoaspartate O-methyltransferase</fullName>
        <ecNumber evidence="3">2.1.1.77</ecNumber>
    </recommendedName>
    <alternativeName>
        <fullName evidence="11">L-isoaspartyl protein carboxyl methyltransferase</fullName>
    </alternativeName>
    <alternativeName>
        <fullName evidence="9">Protein L-isoaspartyl methyltransferase</fullName>
    </alternativeName>
    <alternativeName>
        <fullName evidence="10">Protein-beta-aspartate methyltransferase</fullName>
    </alternativeName>
</protein>
<feature type="compositionally biased region" description="Low complexity" evidence="12">
    <location>
        <begin position="271"/>
        <end position="281"/>
    </location>
</feature>